<dbReference type="EMBL" id="CM001221">
    <property type="protein sequence ID" value="AES96363.1"/>
    <property type="molecule type" value="Genomic_DNA"/>
</dbReference>
<name>G7K5K0_MEDTR</name>
<keyword evidence="3" id="KW-1185">Reference proteome</keyword>
<evidence type="ECO:0000313" key="1">
    <source>
        <dbReference type="EMBL" id="AES96363.1"/>
    </source>
</evidence>
<dbReference type="AlphaFoldDB" id="G7K5K0"/>
<protein>
    <submittedName>
        <fullName evidence="1 2">Uncharacterized protein</fullName>
    </submittedName>
</protein>
<organism evidence="1 3">
    <name type="scientific">Medicago truncatula</name>
    <name type="common">Barrel medic</name>
    <name type="synonym">Medicago tribuloides</name>
    <dbReference type="NCBI Taxonomy" id="3880"/>
    <lineage>
        <taxon>Eukaryota</taxon>
        <taxon>Viridiplantae</taxon>
        <taxon>Streptophyta</taxon>
        <taxon>Embryophyta</taxon>
        <taxon>Tracheophyta</taxon>
        <taxon>Spermatophyta</taxon>
        <taxon>Magnoliopsida</taxon>
        <taxon>eudicotyledons</taxon>
        <taxon>Gunneridae</taxon>
        <taxon>Pentapetalae</taxon>
        <taxon>rosids</taxon>
        <taxon>fabids</taxon>
        <taxon>Fabales</taxon>
        <taxon>Fabaceae</taxon>
        <taxon>Papilionoideae</taxon>
        <taxon>50 kb inversion clade</taxon>
        <taxon>NPAAA clade</taxon>
        <taxon>Hologalegina</taxon>
        <taxon>IRL clade</taxon>
        <taxon>Trifolieae</taxon>
        <taxon>Medicago</taxon>
    </lineage>
</organism>
<dbReference type="Proteomes" id="UP000002051">
    <property type="component" value="Chromosome 5"/>
</dbReference>
<dbReference type="PaxDb" id="3880-AES96363"/>
<proteinExistence type="predicted"/>
<reference evidence="1 3" key="1">
    <citation type="journal article" date="2011" name="Nature">
        <title>The Medicago genome provides insight into the evolution of rhizobial symbioses.</title>
        <authorList>
            <person name="Young N.D."/>
            <person name="Debelle F."/>
            <person name="Oldroyd G.E."/>
            <person name="Geurts R."/>
            <person name="Cannon S.B."/>
            <person name="Udvardi M.K."/>
            <person name="Benedito V.A."/>
            <person name="Mayer K.F."/>
            <person name="Gouzy J."/>
            <person name="Schoof H."/>
            <person name="Van de Peer Y."/>
            <person name="Proost S."/>
            <person name="Cook D.R."/>
            <person name="Meyers B.C."/>
            <person name="Spannagl M."/>
            <person name="Cheung F."/>
            <person name="De Mita S."/>
            <person name="Krishnakumar V."/>
            <person name="Gundlach H."/>
            <person name="Zhou S."/>
            <person name="Mudge J."/>
            <person name="Bharti A.K."/>
            <person name="Murray J.D."/>
            <person name="Naoumkina M.A."/>
            <person name="Rosen B."/>
            <person name="Silverstein K.A."/>
            <person name="Tang H."/>
            <person name="Rombauts S."/>
            <person name="Zhao P.X."/>
            <person name="Zhou P."/>
            <person name="Barbe V."/>
            <person name="Bardou P."/>
            <person name="Bechner M."/>
            <person name="Bellec A."/>
            <person name="Berger A."/>
            <person name="Berges H."/>
            <person name="Bidwell S."/>
            <person name="Bisseling T."/>
            <person name="Choisne N."/>
            <person name="Couloux A."/>
            <person name="Denny R."/>
            <person name="Deshpande S."/>
            <person name="Dai X."/>
            <person name="Doyle J.J."/>
            <person name="Dudez A.M."/>
            <person name="Farmer A.D."/>
            <person name="Fouteau S."/>
            <person name="Franken C."/>
            <person name="Gibelin C."/>
            <person name="Gish J."/>
            <person name="Goldstein S."/>
            <person name="Gonzalez A.J."/>
            <person name="Green P.J."/>
            <person name="Hallab A."/>
            <person name="Hartog M."/>
            <person name="Hua A."/>
            <person name="Humphray S.J."/>
            <person name="Jeong D.H."/>
            <person name="Jing Y."/>
            <person name="Jocker A."/>
            <person name="Kenton S.M."/>
            <person name="Kim D.J."/>
            <person name="Klee K."/>
            <person name="Lai H."/>
            <person name="Lang C."/>
            <person name="Lin S."/>
            <person name="Macmil S.L."/>
            <person name="Magdelenat G."/>
            <person name="Matthews L."/>
            <person name="McCorrison J."/>
            <person name="Monaghan E.L."/>
            <person name="Mun J.H."/>
            <person name="Najar F.Z."/>
            <person name="Nicholson C."/>
            <person name="Noirot C."/>
            <person name="O'Bleness M."/>
            <person name="Paule C.R."/>
            <person name="Poulain J."/>
            <person name="Prion F."/>
            <person name="Qin B."/>
            <person name="Qu C."/>
            <person name="Retzel E.F."/>
            <person name="Riddle C."/>
            <person name="Sallet E."/>
            <person name="Samain S."/>
            <person name="Samson N."/>
            <person name="Sanders I."/>
            <person name="Saurat O."/>
            <person name="Scarpelli C."/>
            <person name="Schiex T."/>
            <person name="Segurens B."/>
            <person name="Severin A.J."/>
            <person name="Sherrier D.J."/>
            <person name="Shi R."/>
            <person name="Sims S."/>
            <person name="Singer S.R."/>
            <person name="Sinharoy S."/>
            <person name="Sterck L."/>
            <person name="Viollet A."/>
            <person name="Wang B.B."/>
            <person name="Wang K."/>
            <person name="Wang M."/>
            <person name="Wang X."/>
            <person name="Warfsmann J."/>
            <person name="Weissenbach J."/>
            <person name="White D.D."/>
            <person name="White J.D."/>
            <person name="Wiley G.B."/>
            <person name="Wincker P."/>
            <person name="Xing Y."/>
            <person name="Yang L."/>
            <person name="Yao Z."/>
            <person name="Ying F."/>
            <person name="Zhai J."/>
            <person name="Zhou L."/>
            <person name="Zuber A."/>
            <person name="Denarie J."/>
            <person name="Dixon R.A."/>
            <person name="May G.D."/>
            <person name="Schwartz D.C."/>
            <person name="Rogers J."/>
            <person name="Quetier F."/>
            <person name="Town C.D."/>
            <person name="Roe B.A."/>
        </authorList>
    </citation>
    <scope>NUCLEOTIDE SEQUENCE [LARGE SCALE GENOMIC DNA]</scope>
    <source>
        <strain evidence="1">A17</strain>
        <strain evidence="2 3">cv. Jemalong A17</strain>
    </source>
</reference>
<sequence>MFAIIDCGDRMTKNIGMVFKLNLKLQYDKPVPSTIVKRGSINSDTCKRSSMNHQWLAILERIRNMRFPKDKTRTPHMENYQRE</sequence>
<evidence type="ECO:0000313" key="2">
    <source>
        <dbReference type="EnsemblPlants" id="AES96363"/>
    </source>
</evidence>
<gene>
    <name evidence="1" type="ordered locus">MTR_5g036280</name>
</gene>
<reference evidence="2" key="3">
    <citation type="submission" date="2015-04" db="UniProtKB">
        <authorList>
            <consortium name="EnsemblPlants"/>
        </authorList>
    </citation>
    <scope>IDENTIFICATION</scope>
    <source>
        <strain evidence="2">cv. Jemalong A17</strain>
    </source>
</reference>
<accession>G7K5K0</accession>
<evidence type="ECO:0000313" key="3">
    <source>
        <dbReference type="Proteomes" id="UP000002051"/>
    </source>
</evidence>
<dbReference type="EnsemblPlants" id="AES96363">
    <property type="protein sequence ID" value="AES96363"/>
    <property type="gene ID" value="MTR_5g036280"/>
</dbReference>
<dbReference type="HOGENOM" id="CLU_2546075_0_0_1"/>
<reference evidence="1 3" key="2">
    <citation type="journal article" date="2014" name="BMC Genomics">
        <title>An improved genome release (version Mt4.0) for the model legume Medicago truncatula.</title>
        <authorList>
            <person name="Tang H."/>
            <person name="Krishnakumar V."/>
            <person name="Bidwell S."/>
            <person name="Rosen B."/>
            <person name="Chan A."/>
            <person name="Zhou S."/>
            <person name="Gentzbittel L."/>
            <person name="Childs K.L."/>
            <person name="Yandell M."/>
            <person name="Gundlach H."/>
            <person name="Mayer K.F."/>
            <person name="Schwartz D.C."/>
            <person name="Town C.D."/>
        </authorList>
    </citation>
    <scope>GENOME REANNOTATION</scope>
    <source>
        <strain evidence="2 3">cv. Jemalong A17</strain>
    </source>
</reference>